<dbReference type="RefSeq" id="XP_072578572.1">
    <property type="nucleotide sequence ID" value="XM_072722471.1"/>
</dbReference>
<feature type="compositionally biased region" description="Gly residues" evidence="1">
    <location>
        <begin position="103"/>
        <end position="117"/>
    </location>
</feature>
<proteinExistence type="predicted"/>
<gene>
    <name evidence="3" type="primary">LOC140594099</name>
</gene>
<reference evidence="3" key="1">
    <citation type="submission" date="2025-08" db="UniProtKB">
        <authorList>
            <consortium name="RefSeq"/>
        </authorList>
    </citation>
    <scope>IDENTIFICATION</scope>
    <source>
        <tissue evidence="3">Cell line</tissue>
    </source>
</reference>
<keyword evidence="2" id="KW-1185">Reference proteome</keyword>
<name>A0ABM4XKK7_VULVU</name>
<organism evidence="2 3">
    <name type="scientific">Vulpes vulpes</name>
    <name type="common">Red fox</name>
    <dbReference type="NCBI Taxonomy" id="9627"/>
    <lineage>
        <taxon>Eukaryota</taxon>
        <taxon>Metazoa</taxon>
        <taxon>Chordata</taxon>
        <taxon>Craniata</taxon>
        <taxon>Vertebrata</taxon>
        <taxon>Euteleostomi</taxon>
        <taxon>Mammalia</taxon>
        <taxon>Eutheria</taxon>
        <taxon>Laurasiatheria</taxon>
        <taxon>Carnivora</taxon>
        <taxon>Caniformia</taxon>
        <taxon>Canidae</taxon>
        <taxon>Vulpes</taxon>
    </lineage>
</organism>
<evidence type="ECO:0000313" key="2">
    <source>
        <dbReference type="Proteomes" id="UP001652641"/>
    </source>
</evidence>
<protein>
    <submittedName>
        <fullName evidence="3">Uncharacterized protein</fullName>
    </submittedName>
</protein>
<accession>A0ABM4XKK7</accession>
<sequence>MSHGPPQPREANEPFYFVGRYGSPRPPRCAATPFTHGRGRAALRPHWVGSLVRRHHLLGSSRTRIPGGRAFLIPAPRSEPAEAERQVDQAAPAPGARREGGCAAAGGRGGGAGGAGRPGLRPTRRGGAARGAGARGRRRDAGRRSALGRLRGEPGGAARPRRRPRSCGLPKEGCGVAGRLEGRGERGHVVCGGRGRTKPAGARSPEEAAGGAGRLGSERRRRRVGSQPRAGPRWAGCAGAAAWVRGAPSPASCQVMLRKFPRFGSGSAVLLILRVLDSLHPNQSPSPNFNLSEAKRHLNRLKGLTQCRASAWVGTHRALFDAVKMQRCPHHLGHWNFTLRSPVVFKKAALKDDAVMQQDRKKVYRNIY</sequence>
<evidence type="ECO:0000256" key="1">
    <source>
        <dbReference type="SAM" id="MobiDB-lite"/>
    </source>
</evidence>
<dbReference type="GeneID" id="140594099"/>
<feature type="region of interest" description="Disordered" evidence="1">
    <location>
        <begin position="77"/>
        <end position="231"/>
    </location>
</feature>
<dbReference type="Proteomes" id="UP001652641">
    <property type="component" value="Chromosome 10"/>
</dbReference>
<evidence type="ECO:0000313" key="3">
    <source>
        <dbReference type="RefSeq" id="XP_072578572.1"/>
    </source>
</evidence>